<dbReference type="InterPro" id="IPR036412">
    <property type="entry name" value="HAD-like_sf"/>
</dbReference>
<dbReference type="InterPro" id="IPR050582">
    <property type="entry name" value="HAD-like_SerB"/>
</dbReference>
<evidence type="ECO:0008006" key="3">
    <source>
        <dbReference type="Google" id="ProtNLM"/>
    </source>
</evidence>
<protein>
    <recommendedName>
        <fullName evidence="3">HAD-IB family hydrolase</fullName>
    </recommendedName>
</protein>
<dbReference type="PANTHER" id="PTHR43344">
    <property type="entry name" value="PHOSPHOSERINE PHOSPHATASE"/>
    <property type="match status" value="1"/>
</dbReference>
<sequence>MKKVAIFDIDGTVFRSSLLIELTDALIQEGIFSPRVRKLYARAAENWLDRKGPYEEYIGAVIKAFRRNIRGVQYKEFSRVAKKVVAFHKNRIYRYTRDVVKNLKKKNYYLLAISHSPQRVVKEFCKKMGFNKVYGQIYEIDRQRRFTGKILHLELISDKAEILKRATEKEKLTLKGSVGVGDTESDIAFLKMVKKPICFNPNQKLYQYARRAGWKIVVERKDVIYRL</sequence>
<dbReference type="EMBL" id="PCWI01000044">
    <property type="protein sequence ID" value="PIQ98320.1"/>
    <property type="molecule type" value="Genomic_DNA"/>
</dbReference>
<organism evidence="1 2">
    <name type="scientific">Candidatus Nealsonbacteria bacterium CG11_big_fil_rev_8_21_14_0_20_39_9</name>
    <dbReference type="NCBI Taxonomy" id="1974715"/>
    <lineage>
        <taxon>Bacteria</taxon>
        <taxon>Candidatus Nealsoniibacteriota</taxon>
    </lineage>
</organism>
<dbReference type="Gene3D" id="3.40.50.1000">
    <property type="entry name" value="HAD superfamily/HAD-like"/>
    <property type="match status" value="1"/>
</dbReference>
<accession>A0A2H0MNU7</accession>
<dbReference type="AlphaFoldDB" id="A0A2H0MNU7"/>
<evidence type="ECO:0000313" key="2">
    <source>
        <dbReference type="Proteomes" id="UP000229381"/>
    </source>
</evidence>
<dbReference type="NCBIfam" id="TIGR01488">
    <property type="entry name" value="HAD-SF-IB"/>
    <property type="match status" value="1"/>
</dbReference>
<dbReference type="Proteomes" id="UP000229381">
    <property type="component" value="Unassembled WGS sequence"/>
</dbReference>
<dbReference type="Pfam" id="PF12710">
    <property type="entry name" value="HAD"/>
    <property type="match status" value="1"/>
</dbReference>
<proteinExistence type="predicted"/>
<name>A0A2H0MNU7_9BACT</name>
<dbReference type="SUPFAM" id="SSF56784">
    <property type="entry name" value="HAD-like"/>
    <property type="match status" value="1"/>
</dbReference>
<comment type="caution">
    <text evidence="1">The sequence shown here is derived from an EMBL/GenBank/DDBJ whole genome shotgun (WGS) entry which is preliminary data.</text>
</comment>
<evidence type="ECO:0000313" key="1">
    <source>
        <dbReference type="EMBL" id="PIQ98320.1"/>
    </source>
</evidence>
<dbReference type="Gene3D" id="1.20.1440.100">
    <property type="entry name" value="SG protein - dephosphorylation function"/>
    <property type="match status" value="1"/>
</dbReference>
<gene>
    <name evidence="1" type="ORF">COV64_01895</name>
</gene>
<dbReference type="InterPro" id="IPR023214">
    <property type="entry name" value="HAD_sf"/>
</dbReference>
<reference evidence="1 2" key="1">
    <citation type="submission" date="2017-09" db="EMBL/GenBank/DDBJ databases">
        <title>Depth-based differentiation of microbial function through sediment-hosted aquifers and enrichment of novel symbionts in the deep terrestrial subsurface.</title>
        <authorList>
            <person name="Probst A.J."/>
            <person name="Ladd B."/>
            <person name="Jarett J.K."/>
            <person name="Geller-Mcgrath D.E."/>
            <person name="Sieber C.M."/>
            <person name="Emerson J.B."/>
            <person name="Anantharaman K."/>
            <person name="Thomas B.C."/>
            <person name="Malmstrom R."/>
            <person name="Stieglmeier M."/>
            <person name="Klingl A."/>
            <person name="Woyke T."/>
            <person name="Ryan C.M."/>
            <person name="Banfield J.F."/>
        </authorList>
    </citation>
    <scope>NUCLEOTIDE SEQUENCE [LARGE SCALE GENOMIC DNA]</scope>
    <source>
        <strain evidence="1">CG11_big_fil_rev_8_21_14_0_20_39_9</strain>
    </source>
</reference>